<dbReference type="RefSeq" id="WP_345125667.1">
    <property type="nucleotide sequence ID" value="NZ_BAABDI010000022.1"/>
</dbReference>
<keyword evidence="3" id="KW-1185">Reference proteome</keyword>
<keyword evidence="1" id="KW-1133">Transmembrane helix</keyword>
<keyword evidence="1" id="KW-0472">Membrane</keyword>
<organism evidence="2 3">
    <name type="scientific">Hymenobacter antarcticus</name>
    <dbReference type="NCBI Taxonomy" id="486270"/>
    <lineage>
        <taxon>Bacteria</taxon>
        <taxon>Pseudomonadati</taxon>
        <taxon>Bacteroidota</taxon>
        <taxon>Cytophagia</taxon>
        <taxon>Cytophagales</taxon>
        <taxon>Hymenobacteraceae</taxon>
        <taxon>Hymenobacter</taxon>
    </lineage>
</organism>
<protein>
    <submittedName>
        <fullName evidence="2">Uncharacterized protein</fullName>
    </submittedName>
</protein>
<evidence type="ECO:0000313" key="2">
    <source>
        <dbReference type="EMBL" id="GAA3982667.1"/>
    </source>
</evidence>
<proteinExistence type="predicted"/>
<evidence type="ECO:0000313" key="3">
    <source>
        <dbReference type="Proteomes" id="UP001501556"/>
    </source>
</evidence>
<feature type="transmembrane region" description="Helical" evidence="1">
    <location>
        <begin position="87"/>
        <end position="114"/>
    </location>
</feature>
<reference evidence="3" key="1">
    <citation type="journal article" date="2019" name="Int. J. Syst. Evol. Microbiol.">
        <title>The Global Catalogue of Microorganisms (GCM) 10K type strain sequencing project: providing services to taxonomists for standard genome sequencing and annotation.</title>
        <authorList>
            <consortium name="The Broad Institute Genomics Platform"/>
            <consortium name="The Broad Institute Genome Sequencing Center for Infectious Disease"/>
            <person name="Wu L."/>
            <person name="Ma J."/>
        </authorList>
    </citation>
    <scope>NUCLEOTIDE SEQUENCE [LARGE SCALE GENOMIC DNA]</scope>
    <source>
        <strain evidence="3">JCM 17217</strain>
    </source>
</reference>
<feature type="transmembrane region" description="Helical" evidence="1">
    <location>
        <begin position="16"/>
        <end position="38"/>
    </location>
</feature>
<feature type="transmembrane region" description="Helical" evidence="1">
    <location>
        <begin position="50"/>
        <end position="75"/>
    </location>
</feature>
<accession>A0ABP7QIH1</accession>
<comment type="caution">
    <text evidence="2">The sequence shown here is derived from an EMBL/GenBank/DDBJ whole genome shotgun (WGS) entry which is preliminary data.</text>
</comment>
<evidence type="ECO:0000256" key="1">
    <source>
        <dbReference type="SAM" id="Phobius"/>
    </source>
</evidence>
<feature type="transmembrane region" description="Helical" evidence="1">
    <location>
        <begin position="120"/>
        <end position="144"/>
    </location>
</feature>
<keyword evidence="1" id="KW-0812">Transmembrane</keyword>
<name>A0ABP7QIH1_9BACT</name>
<sequence length="163" mass="17236">MPILHPLSTWNQATILWLYANLGGMAGTWLSLIVGSAIPSPHIPFVLDLIPVVGIIGIGAAVGSLGAIPVARYALGRLLLMPRYRARLAATLGAITGFFLLLTGLLGWAIAAAVEGGRFALLPMLLMGGWAYLLAALLLVNFLYKEALLRPDAPQLFPPDTPA</sequence>
<gene>
    <name evidence="2" type="ORF">GCM10022407_29950</name>
</gene>
<dbReference type="EMBL" id="BAABDI010000022">
    <property type="protein sequence ID" value="GAA3982667.1"/>
    <property type="molecule type" value="Genomic_DNA"/>
</dbReference>
<dbReference type="Proteomes" id="UP001501556">
    <property type="component" value="Unassembled WGS sequence"/>
</dbReference>